<sequence>MGNTSSAQPRAQHLHDQCMQILNVSPGVKQVPPHVVPSENYENLEPSAEVKLFLIKNSESEPEIITKKCFIEYGDKTHLETLNCYGERDAISVNPTKEIINVVIEHNGEYIKLDTFRCLMKVIDGKLKIYAHLYIFSDMCPGIGVNFTGVQFVPIENIAWEMGGRPVKNYDVVIKCDENEPDVAKRWKFLRICL</sequence>
<accession>A0A6C0EC04</accession>
<dbReference type="EMBL" id="MN739751">
    <property type="protein sequence ID" value="QHT24915.1"/>
    <property type="molecule type" value="Genomic_DNA"/>
</dbReference>
<reference evidence="1" key="1">
    <citation type="journal article" date="2020" name="Nature">
        <title>Giant virus diversity and host interactions through global metagenomics.</title>
        <authorList>
            <person name="Schulz F."/>
            <person name="Roux S."/>
            <person name="Paez-Espino D."/>
            <person name="Jungbluth S."/>
            <person name="Walsh D.A."/>
            <person name="Denef V.J."/>
            <person name="McMahon K.D."/>
            <person name="Konstantinidis K.T."/>
            <person name="Eloe-Fadrosh E.A."/>
            <person name="Kyrpides N.C."/>
            <person name="Woyke T."/>
        </authorList>
    </citation>
    <scope>NUCLEOTIDE SEQUENCE</scope>
    <source>
        <strain evidence="1">GVMAG-M-3300023179-150</strain>
    </source>
</reference>
<name>A0A6C0EC04_9ZZZZ</name>
<protein>
    <submittedName>
        <fullName evidence="1">Uncharacterized protein</fullName>
    </submittedName>
</protein>
<dbReference type="AlphaFoldDB" id="A0A6C0EC04"/>
<organism evidence="1">
    <name type="scientific">viral metagenome</name>
    <dbReference type="NCBI Taxonomy" id="1070528"/>
    <lineage>
        <taxon>unclassified sequences</taxon>
        <taxon>metagenomes</taxon>
        <taxon>organismal metagenomes</taxon>
    </lineage>
</organism>
<proteinExistence type="predicted"/>
<evidence type="ECO:0000313" key="1">
    <source>
        <dbReference type="EMBL" id="QHT24915.1"/>
    </source>
</evidence>